<dbReference type="STRING" id="39482.ERS852491_03794"/>
<dbReference type="InterPro" id="IPR017900">
    <property type="entry name" value="4Fe4S_Fe_S_CS"/>
</dbReference>
<dbReference type="SFLD" id="SFLDS00029">
    <property type="entry name" value="Radical_SAM"/>
    <property type="match status" value="1"/>
</dbReference>
<evidence type="ECO:0000256" key="7">
    <source>
        <dbReference type="ARBA" id="ARBA00023004"/>
    </source>
</evidence>
<organism evidence="12 13">
    <name type="scientific">Faecalicatena contorta</name>
    <dbReference type="NCBI Taxonomy" id="39482"/>
    <lineage>
        <taxon>Bacteria</taxon>
        <taxon>Bacillati</taxon>
        <taxon>Bacillota</taxon>
        <taxon>Clostridia</taxon>
        <taxon>Lachnospirales</taxon>
        <taxon>Lachnospiraceae</taxon>
        <taxon>Faecalicatena</taxon>
    </lineage>
</organism>
<dbReference type="Proteomes" id="UP000095544">
    <property type="component" value="Unassembled WGS sequence"/>
</dbReference>
<evidence type="ECO:0000256" key="3">
    <source>
        <dbReference type="ARBA" id="ARBA00022485"/>
    </source>
</evidence>
<accession>A0A174J480</accession>
<keyword evidence="7" id="KW-0408">Iron</keyword>
<evidence type="ECO:0000256" key="8">
    <source>
        <dbReference type="ARBA" id="ARBA00023014"/>
    </source>
</evidence>
<comment type="cofactor">
    <cofactor evidence="1">
        <name>[4Fe-4S] cluster</name>
        <dbReference type="ChEBI" id="CHEBI:49883"/>
    </cofactor>
</comment>
<dbReference type="AlphaFoldDB" id="A0A174J480"/>
<comment type="similarity">
    <text evidence="2">Belongs to the organic radical-activating enzymes family.</text>
</comment>
<dbReference type="InterPro" id="IPR040074">
    <property type="entry name" value="BssD/PflA/YjjW"/>
</dbReference>
<feature type="domain" description="4Fe-4S ferredoxin-type" evidence="10">
    <location>
        <begin position="46"/>
        <end position="75"/>
    </location>
</feature>
<dbReference type="Pfam" id="PF04055">
    <property type="entry name" value="Radical_SAM"/>
    <property type="match status" value="1"/>
</dbReference>
<gene>
    <name evidence="12" type="primary">hpdA_8</name>
    <name evidence="12" type="ORF">ERS852491_03794</name>
</gene>
<dbReference type="PROSITE" id="PS51918">
    <property type="entry name" value="RADICAL_SAM"/>
    <property type="match status" value="1"/>
</dbReference>
<evidence type="ECO:0000256" key="2">
    <source>
        <dbReference type="ARBA" id="ARBA00009777"/>
    </source>
</evidence>
<dbReference type="InterPro" id="IPR001989">
    <property type="entry name" value="Radical_activat_CS"/>
</dbReference>
<feature type="domain" description="4Fe-4S ferredoxin-type" evidence="10">
    <location>
        <begin position="77"/>
        <end position="104"/>
    </location>
</feature>
<evidence type="ECO:0000256" key="9">
    <source>
        <dbReference type="ARBA" id="ARBA00047365"/>
    </source>
</evidence>
<dbReference type="SFLD" id="SFLDG01118">
    <property type="entry name" value="activating_enzymes__group_2"/>
    <property type="match status" value="1"/>
</dbReference>
<keyword evidence="8" id="KW-0411">Iron-sulfur</keyword>
<dbReference type="NCBIfam" id="TIGR02494">
    <property type="entry name" value="PFLE_PFLC"/>
    <property type="match status" value="1"/>
</dbReference>
<dbReference type="InterPro" id="IPR012839">
    <property type="entry name" value="Organic_radical_activase"/>
</dbReference>
<dbReference type="GO" id="GO:0051539">
    <property type="term" value="F:4 iron, 4 sulfur cluster binding"/>
    <property type="evidence" value="ECO:0007669"/>
    <property type="project" value="UniProtKB-KW"/>
</dbReference>
<keyword evidence="6 12" id="KW-0560">Oxidoreductase</keyword>
<feature type="domain" description="Radical SAM core" evidence="11">
    <location>
        <begin position="15"/>
        <end position="299"/>
    </location>
</feature>
<dbReference type="Gene3D" id="3.30.70.20">
    <property type="match status" value="1"/>
</dbReference>
<dbReference type="RefSeq" id="WP_025656223.1">
    <property type="nucleotide sequence ID" value="NZ_BQNQ01000001.1"/>
</dbReference>
<dbReference type="EC" id="1.97.1.-" evidence="12"/>
<evidence type="ECO:0000256" key="6">
    <source>
        <dbReference type="ARBA" id="ARBA00023002"/>
    </source>
</evidence>
<evidence type="ECO:0000259" key="11">
    <source>
        <dbReference type="PROSITE" id="PS51918"/>
    </source>
</evidence>
<evidence type="ECO:0000313" key="13">
    <source>
        <dbReference type="Proteomes" id="UP000095544"/>
    </source>
</evidence>
<dbReference type="EMBL" id="CYZU01000045">
    <property type="protein sequence ID" value="CUO94532.1"/>
    <property type="molecule type" value="Genomic_DNA"/>
</dbReference>
<keyword evidence="5" id="KW-0479">Metal-binding</keyword>
<dbReference type="PIRSF" id="PIRSF000371">
    <property type="entry name" value="PFL_act_enz"/>
    <property type="match status" value="1"/>
</dbReference>
<dbReference type="PANTHER" id="PTHR30352:SF4">
    <property type="entry name" value="PYRUVATE FORMATE-LYASE 2-ACTIVATING ENZYME"/>
    <property type="match status" value="1"/>
</dbReference>
<evidence type="ECO:0000256" key="4">
    <source>
        <dbReference type="ARBA" id="ARBA00022691"/>
    </source>
</evidence>
<sequence>MEKGLVFDIHRGTTHDGPGMRTTVFLKGCPLHCRWCQNPESISPDRELQWDAKKCIGCMSCAAHCTGNALAAETGGIRIDRTACRQCFTCADQCPAKAMGTVGEYWETARLVKEACKDDMFFDDFSGGVTVSGGEPVLQHRFLAEFLEALKRQGVDTALDTSGFGKKEVYEEIYPYVDTFLYDIKFMDEKLHREYTGVSNKIILDNLKFIAGKIRKKRDTRLWIRTPLIPGATAAKENIEEIGLFVRKELADVTERWELCAFNNVCKEKYAKIGQEWDYDTTELMEEKEVQKLAEAAGKYADGYLVVSGLTRKQGAASAVPNGE</sequence>
<proteinExistence type="inferred from homology"/>
<dbReference type="GeneID" id="93335503"/>
<dbReference type="PROSITE" id="PS01087">
    <property type="entry name" value="RADICAL_ACTIVATING"/>
    <property type="match status" value="1"/>
</dbReference>
<keyword evidence="4" id="KW-0949">S-adenosyl-L-methionine</keyword>
<dbReference type="PROSITE" id="PS00198">
    <property type="entry name" value="4FE4S_FER_1"/>
    <property type="match status" value="1"/>
</dbReference>
<dbReference type="InterPro" id="IPR058240">
    <property type="entry name" value="rSAM_sf"/>
</dbReference>
<evidence type="ECO:0000256" key="1">
    <source>
        <dbReference type="ARBA" id="ARBA00001966"/>
    </source>
</evidence>
<evidence type="ECO:0000256" key="5">
    <source>
        <dbReference type="ARBA" id="ARBA00022723"/>
    </source>
</evidence>
<reference evidence="12 13" key="1">
    <citation type="submission" date="2015-09" db="EMBL/GenBank/DDBJ databases">
        <authorList>
            <consortium name="Pathogen Informatics"/>
        </authorList>
    </citation>
    <scope>NUCLEOTIDE SEQUENCE [LARGE SCALE GENOMIC DNA]</scope>
    <source>
        <strain evidence="12 13">2789STDY5834876</strain>
    </source>
</reference>
<comment type="catalytic activity">
    <reaction evidence="9">
        <text>glycyl-[protein] + reduced [flavodoxin] + S-adenosyl-L-methionine = glycin-2-yl radical-[protein] + semiquinone [flavodoxin] + 5'-deoxyadenosine + L-methionine + H(+)</text>
        <dbReference type="Rhea" id="RHEA:61976"/>
        <dbReference type="Rhea" id="RHEA-COMP:10622"/>
        <dbReference type="Rhea" id="RHEA-COMP:14480"/>
        <dbReference type="Rhea" id="RHEA-COMP:15993"/>
        <dbReference type="Rhea" id="RHEA-COMP:15994"/>
        <dbReference type="ChEBI" id="CHEBI:15378"/>
        <dbReference type="ChEBI" id="CHEBI:17319"/>
        <dbReference type="ChEBI" id="CHEBI:29947"/>
        <dbReference type="ChEBI" id="CHEBI:32722"/>
        <dbReference type="ChEBI" id="CHEBI:57618"/>
        <dbReference type="ChEBI" id="CHEBI:57844"/>
        <dbReference type="ChEBI" id="CHEBI:59789"/>
        <dbReference type="ChEBI" id="CHEBI:140311"/>
    </reaction>
</comment>
<dbReference type="Gene3D" id="3.80.30.10">
    <property type="entry name" value="pyruvate-formate lyase- activating enzyme"/>
    <property type="match status" value="1"/>
</dbReference>
<keyword evidence="3" id="KW-0004">4Fe-4S</keyword>
<dbReference type="SUPFAM" id="SSF102114">
    <property type="entry name" value="Radical SAM enzymes"/>
    <property type="match status" value="1"/>
</dbReference>
<dbReference type="PANTHER" id="PTHR30352">
    <property type="entry name" value="PYRUVATE FORMATE-LYASE-ACTIVATING ENZYME"/>
    <property type="match status" value="1"/>
</dbReference>
<dbReference type="InterPro" id="IPR007197">
    <property type="entry name" value="rSAM"/>
</dbReference>
<dbReference type="InterPro" id="IPR017896">
    <property type="entry name" value="4Fe4S_Fe-S-bd"/>
</dbReference>
<dbReference type="Pfam" id="PF13353">
    <property type="entry name" value="Fer4_12"/>
    <property type="match status" value="1"/>
</dbReference>
<protein>
    <submittedName>
        <fullName evidence="12">4-hydroxyphenylacetate decarboxylase activating enzyme</fullName>
        <ecNumber evidence="12">1.97.1.-</ecNumber>
    </submittedName>
</protein>
<dbReference type="GO" id="GO:0046872">
    <property type="term" value="F:metal ion binding"/>
    <property type="evidence" value="ECO:0007669"/>
    <property type="project" value="UniProtKB-KW"/>
</dbReference>
<dbReference type="InterPro" id="IPR034457">
    <property type="entry name" value="Organic_radical-activating"/>
</dbReference>
<evidence type="ECO:0000259" key="10">
    <source>
        <dbReference type="PROSITE" id="PS51379"/>
    </source>
</evidence>
<name>A0A174J480_9FIRM</name>
<dbReference type="OrthoDB" id="9782387at2"/>
<evidence type="ECO:0000313" key="12">
    <source>
        <dbReference type="EMBL" id="CUO94532.1"/>
    </source>
</evidence>
<dbReference type="GO" id="GO:0016491">
    <property type="term" value="F:oxidoreductase activity"/>
    <property type="evidence" value="ECO:0007669"/>
    <property type="project" value="UniProtKB-KW"/>
</dbReference>
<dbReference type="PROSITE" id="PS51379">
    <property type="entry name" value="4FE4S_FER_2"/>
    <property type="match status" value="2"/>
</dbReference>
<dbReference type="SUPFAM" id="SSF54862">
    <property type="entry name" value="4Fe-4S ferredoxins"/>
    <property type="match status" value="1"/>
</dbReference>
<dbReference type="SFLD" id="SFLDG01066">
    <property type="entry name" value="organic_radical-activating_enz"/>
    <property type="match status" value="1"/>
</dbReference>